<evidence type="ECO:0000256" key="3">
    <source>
        <dbReference type="ARBA" id="ARBA00006205"/>
    </source>
</evidence>
<dbReference type="PATRIC" id="fig|1249627.3.peg.307"/>
<evidence type="ECO:0000259" key="10">
    <source>
        <dbReference type="Pfam" id="PF01656"/>
    </source>
</evidence>
<evidence type="ECO:0000256" key="4">
    <source>
        <dbReference type="ARBA" id="ARBA00022573"/>
    </source>
</evidence>
<evidence type="ECO:0000256" key="8">
    <source>
        <dbReference type="ARBA" id="ARBA00022842"/>
    </source>
</evidence>
<dbReference type="SUPFAM" id="SSF52317">
    <property type="entry name" value="Class I glutamine amidotransferase-like"/>
    <property type="match status" value="1"/>
</dbReference>
<evidence type="ECO:0000256" key="1">
    <source>
        <dbReference type="ARBA" id="ARBA00001946"/>
    </source>
</evidence>
<dbReference type="PANTHER" id="PTHR43873:SF1">
    <property type="entry name" value="COBYRINATE A,C-DIAMIDE SYNTHASE"/>
    <property type="match status" value="1"/>
</dbReference>
<keyword evidence="4" id="KW-0169">Cobalamin biosynthesis</keyword>
<keyword evidence="9" id="KW-0315">Glutamine amidotransferase</keyword>
<dbReference type="OrthoDB" id="9764035at2"/>
<reference evidence="12 13" key="1">
    <citation type="submission" date="2012-11" db="EMBL/GenBank/DDBJ databases">
        <title>Genome assembly of Thiorhodococcus sp. AK35.</title>
        <authorList>
            <person name="Nupur N."/>
            <person name="Khatri I."/>
            <person name="Subramanian S."/>
            <person name="Pinnaka A."/>
        </authorList>
    </citation>
    <scope>NUCLEOTIDE SEQUENCE [LARGE SCALE GENOMIC DNA]</scope>
    <source>
        <strain evidence="12 13">AK35</strain>
    </source>
</reference>
<dbReference type="CDD" id="cd03130">
    <property type="entry name" value="GATase1_CobB"/>
    <property type="match status" value="1"/>
</dbReference>
<keyword evidence="6" id="KW-0547">Nucleotide-binding</keyword>
<dbReference type="Pfam" id="PF01656">
    <property type="entry name" value="CbiA"/>
    <property type="match status" value="1"/>
</dbReference>
<organism evidence="12 13">
    <name type="scientific">Imhoffiella purpurea</name>
    <dbReference type="NCBI Taxonomy" id="1249627"/>
    <lineage>
        <taxon>Bacteria</taxon>
        <taxon>Pseudomonadati</taxon>
        <taxon>Pseudomonadota</taxon>
        <taxon>Gammaproteobacteria</taxon>
        <taxon>Chromatiales</taxon>
        <taxon>Chromatiaceae</taxon>
        <taxon>Imhoffiella</taxon>
    </lineage>
</organism>
<dbReference type="GO" id="GO:0005524">
    <property type="term" value="F:ATP binding"/>
    <property type="evidence" value="ECO:0007669"/>
    <property type="project" value="UniProtKB-KW"/>
</dbReference>
<comment type="pathway">
    <text evidence="2">Cofactor biosynthesis; adenosylcobalamin biosynthesis.</text>
</comment>
<keyword evidence="7" id="KW-0067">ATP-binding</keyword>
<dbReference type="STRING" id="1249627.D779_1846"/>
<dbReference type="Proteomes" id="UP000019460">
    <property type="component" value="Unassembled WGS sequence"/>
</dbReference>
<dbReference type="NCBIfam" id="NF002204">
    <property type="entry name" value="PRK01077.1"/>
    <property type="match status" value="1"/>
</dbReference>
<feature type="domain" description="CobB/CobQ-like glutamine amidotransferase" evidence="11">
    <location>
        <begin position="249"/>
        <end position="428"/>
    </location>
</feature>
<evidence type="ECO:0000313" key="13">
    <source>
        <dbReference type="Proteomes" id="UP000019460"/>
    </source>
</evidence>
<dbReference type="RefSeq" id="WP_043748349.1">
    <property type="nucleotide sequence ID" value="NZ_AONC01000003.1"/>
</dbReference>
<evidence type="ECO:0000256" key="2">
    <source>
        <dbReference type="ARBA" id="ARBA00004953"/>
    </source>
</evidence>
<comment type="cofactor">
    <cofactor evidence="1">
        <name>Mg(2+)</name>
        <dbReference type="ChEBI" id="CHEBI:18420"/>
    </cofactor>
</comment>
<dbReference type="SUPFAM" id="SSF52540">
    <property type="entry name" value="P-loop containing nucleoside triphosphate hydrolases"/>
    <property type="match status" value="1"/>
</dbReference>
<proteinExistence type="inferred from homology"/>
<evidence type="ECO:0000256" key="7">
    <source>
        <dbReference type="ARBA" id="ARBA00022840"/>
    </source>
</evidence>
<protein>
    <submittedName>
        <fullName evidence="12">Cobyrinic acid A,C-diamide synthase</fullName>
    </submittedName>
</protein>
<evidence type="ECO:0000256" key="5">
    <source>
        <dbReference type="ARBA" id="ARBA00022598"/>
    </source>
</evidence>
<dbReference type="Gene3D" id="3.40.50.300">
    <property type="entry name" value="P-loop containing nucleotide triphosphate hydrolases"/>
    <property type="match status" value="1"/>
</dbReference>
<dbReference type="InterPro" id="IPR027417">
    <property type="entry name" value="P-loop_NTPase"/>
</dbReference>
<keyword evidence="8" id="KW-0460">Magnesium</keyword>
<accession>W9VBQ9</accession>
<dbReference type="InterPro" id="IPR029062">
    <property type="entry name" value="Class_I_gatase-like"/>
</dbReference>
<dbReference type="InterPro" id="IPR002586">
    <property type="entry name" value="CobQ/CobB/MinD/ParA_Nub-bd_dom"/>
</dbReference>
<comment type="similarity">
    <text evidence="3">Belongs to the CobB/CobQ family. CobQ subfamily.</text>
</comment>
<feature type="domain" description="CobQ/CobB/MinD/ParA nucleotide binding" evidence="10">
    <location>
        <begin position="20"/>
        <end position="196"/>
    </location>
</feature>
<dbReference type="eggNOG" id="COG1797">
    <property type="taxonomic scope" value="Bacteria"/>
</dbReference>
<dbReference type="Gene3D" id="3.40.50.880">
    <property type="match status" value="1"/>
</dbReference>
<dbReference type="AlphaFoldDB" id="W9VBQ9"/>
<dbReference type="InterPro" id="IPR004484">
    <property type="entry name" value="CbiA/CobB_synth"/>
</dbReference>
<keyword evidence="5" id="KW-0436">Ligase</keyword>
<comment type="caution">
    <text evidence="12">The sequence shown here is derived from an EMBL/GenBank/DDBJ whole genome shotgun (WGS) entry which is preliminary data.</text>
</comment>
<dbReference type="InterPro" id="IPR011698">
    <property type="entry name" value="GATase_3"/>
</dbReference>
<evidence type="ECO:0000256" key="9">
    <source>
        <dbReference type="ARBA" id="ARBA00022962"/>
    </source>
</evidence>
<dbReference type="PROSITE" id="PS51274">
    <property type="entry name" value="GATASE_COBBQ"/>
    <property type="match status" value="1"/>
</dbReference>
<dbReference type="GO" id="GO:0042242">
    <property type="term" value="F:cobyrinic acid a,c-diamide synthase activity"/>
    <property type="evidence" value="ECO:0007669"/>
    <property type="project" value="InterPro"/>
</dbReference>
<evidence type="ECO:0000313" key="12">
    <source>
        <dbReference type="EMBL" id="EXJ17023.1"/>
    </source>
</evidence>
<sequence>MSENASNNPSAVRRCPALFLTASASGQGKTTLVAGLARHHARLGRRVRVFKTGPDFLDPMILGRASGAPVGPLDLWMVGEAECRRKLWEAAGEADLILVEGAMGLFDGTPSGADLAETFDIPVAALIDAKGMGQTFGALALGLATYRPALRFAGILANRVASPRHEEMIRAGFPPDLRYLGSMPRLVDAELPSRHLGLVQAEEVGDLDARLDRIADRLGETALAELPEPVDFGPSDDAAEMPRPLAGRRIAVARDAAFSFIYEDNLRLLQRLGAELDFFSPLADSHVEADAVYLPGGYPELHLEALSDNREMKGSLARHVAEGRPLYAECGGMLYLLERLTDTSGDSAEMAGLLPGEGSMRQRLAGLGMQSLETPQGRLRGHSFHHSTMETPVEPIAFGRRQSDGRAGEPFYRHGAVRASYLHLYFPSAPEAAAALFMGG</sequence>
<evidence type="ECO:0000256" key="6">
    <source>
        <dbReference type="ARBA" id="ARBA00022741"/>
    </source>
</evidence>
<keyword evidence="13" id="KW-1185">Reference proteome</keyword>
<evidence type="ECO:0000259" key="11">
    <source>
        <dbReference type="Pfam" id="PF07685"/>
    </source>
</evidence>
<dbReference type="PANTHER" id="PTHR43873">
    <property type="entry name" value="COBYRINATE A,C-DIAMIDE SYNTHASE"/>
    <property type="match status" value="1"/>
</dbReference>
<dbReference type="GO" id="GO:0009236">
    <property type="term" value="P:cobalamin biosynthetic process"/>
    <property type="evidence" value="ECO:0007669"/>
    <property type="project" value="UniProtKB-KW"/>
</dbReference>
<gene>
    <name evidence="12" type="ORF">D779_1846</name>
</gene>
<name>W9VBQ9_9GAMM</name>
<dbReference type="Pfam" id="PF07685">
    <property type="entry name" value="GATase_3"/>
    <property type="match status" value="1"/>
</dbReference>
<dbReference type="EMBL" id="AONC01000003">
    <property type="protein sequence ID" value="EXJ17023.1"/>
    <property type="molecule type" value="Genomic_DNA"/>
</dbReference>